<protein>
    <recommendedName>
        <fullName evidence="2">DUF7725 domain-containing protein</fullName>
    </recommendedName>
</protein>
<evidence type="ECO:0000313" key="3">
    <source>
        <dbReference type="EMBL" id="GMH04261.1"/>
    </source>
</evidence>
<dbReference type="InterPro" id="IPR056142">
    <property type="entry name" value="DUF7725"/>
</dbReference>
<name>A0AAD3XH95_NEPGR</name>
<dbReference type="AlphaFoldDB" id="A0AAD3XH95"/>
<dbReference type="Pfam" id="PF24851">
    <property type="entry name" value="DUF7725"/>
    <property type="match status" value="1"/>
</dbReference>
<accession>A0AAD3XH95</accession>
<comment type="caution">
    <text evidence="3">The sequence shown here is derived from an EMBL/GenBank/DDBJ whole genome shotgun (WGS) entry which is preliminary data.</text>
</comment>
<keyword evidence="1" id="KW-1133">Transmembrane helix</keyword>
<evidence type="ECO:0000259" key="2">
    <source>
        <dbReference type="Pfam" id="PF24851"/>
    </source>
</evidence>
<organism evidence="3 4">
    <name type="scientific">Nepenthes gracilis</name>
    <name type="common">Slender pitcher plant</name>
    <dbReference type="NCBI Taxonomy" id="150966"/>
    <lineage>
        <taxon>Eukaryota</taxon>
        <taxon>Viridiplantae</taxon>
        <taxon>Streptophyta</taxon>
        <taxon>Embryophyta</taxon>
        <taxon>Tracheophyta</taxon>
        <taxon>Spermatophyta</taxon>
        <taxon>Magnoliopsida</taxon>
        <taxon>eudicotyledons</taxon>
        <taxon>Gunneridae</taxon>
        <taxon>Pentapetalae</taxon>
        <taxon>Caryophyllales</taxon>
        <taxon>Nepenthaceae</taxon>
        <taxon>Nepenthes</taxon>
    </lineage>
</organism>
<gene>
    <name evidence="3" type="ORF">Nepgr_006100</name>
</gene>
<keyword evidence="4" id="KW-1185">Reference proteome</keyword>
<reference evidence="3" key="1">
    <citation type="submission" date="2023-05" db="EMBL/GenBank/DDBJ databases">
        <title>Nepenthes gracilis genome sequencing.</title>
        <authorList>
            <person name="Fukushima K."/>
        </authorList>
    </citation>
    <scope>NUCLEOTIDE SEQUENCE</scope>
    <source>
        <strain evidence="3">SING2019-196</strain>
    </source>
</reference>
<keyword evidence="1" id="KW-0812">Transmembrane</keyword>
<feature type="transmembrane region" description="Helical" evidence="1">
    <location>
        <begin position="44"/>
        <end position="66"/>
    </location>
</feature>
<dbReference type="PANTHER" id="PTHR35766">
    <property type="entry name" value="OS08G0543600 PROTEIN"/>
    <property type="match status" value="1"/>
</dbReference>
<feature type="domain" description="DUF7725" evidence="2">
    <location>
        <begin position="1"/>
        <end position="38"/>
    </location>
</feature>
<dbReference type="PANTHER" id="PTHR35766:SF1">
    <property type="entry name" value="OS08G0543600 PROTEIN"/>
    <property type="match status" value="1"/>
</dbReference>
<dbReference type="Proteomes" id="UP001279734">
    <property type="component" value="Unassembled WGS sequence"/>
</dbReference>
<sequence>MLAPLHWQDYKKKYGKLDDFVVGHPELFLIEGNYIQLRDGAQGIIAATAAVAKVVAAAAASFFTALTNAESAFKWRWLEHFWRPFQCKNFEQVSRFSSIQQY</sequence>
<evidence type="ECO:0000256" key="1">
    <source>
        <dbReference type="SAM" id="Phobius"/>
    </source>
</evidence>
<evidence type="ECO:0000313" key="4">
    <source>
        <dbReference type="Proteomes" id="UP001279734"/>
    </source>
</evidence>
<dbReference type="EMBL" id="BSYO01000005">
    <property type="protein sequence ID" value="GMH04261.1"/>
    <property type="molecule type" value="Genomic_DNA"/>
</dbReference>
<proteinExistence type="predicted"/>
<keyword evidence="1" id="KW-0472">Membrane</keyword>